<dbReference type="AlphaFoldDB" id="A0A9D9D8T9"/>
<sequence>MTEIIIVVIVLVGLLVLGLICGVISYFLAKRRYPKVEEELAKLVEYEQDRGRKLSRYIKGVLKRGFKFDKEATRVILEGIDSLPSMSMQERSLYKNMCDFSAKFIVKIANEDARYKDFLSEEEKRELDSYPEDSEQKYKAYNKVAGLYNAMFHMPFCRTIVRLTHSTLKTAILM</sequence>
<protein>
    <submittedName>
        <fullName evidence="2">Uncharacterized protein</fullName>
    </submittedName>
</protein>
<reference evidence="2" key="1">
    <citation type="submission" date="2020-10" db="EMBL/GenBank/DDBJ databases">
        <authorList>
            <person name="Gilroy R."/>
        </authorList>
    </citation>
    <scope>NUCLEOTIDE SEQUENCE</scope>
    <source>
        <strain evidence="2">1748</strain>
    </source>
</reference>
<evidence type="ECO:0000256" key="1">
    <source>
        <dbReference type="SAM" id="Phobius"/>
    </source>
</evidence>
<dbReference type="EMBL" id="JADING010000010">
    <property type="protein sequence ID" value="MBO8413937.1"/>
    <property type="molecule type" value="Genomic_DNA"/>
</dbReference>
<evidence type="ECO:0000313" key="3">
    <source>
        <dbReference type="Proteomes" id="UP000823629"/>
    </source>
</evidence>
<keyword evidence="1" id="KW-0812">Transmembrane</keyword>
<gene>
    <name evidence="2" type="ORF">IAC78_00435</name>
</gene>
<evidence type="ECO:0000313" key="2">
    <source>
        <dbReference type="EMBL" id="MBO8413937.1"/>
    </source>
</evidence>
<name>A0A9D9D8T9_9BACL</name>
<dbReference type="Proteomes" id="UP000823629">
    <property type="component" value="Unassembled WGS sequence"/>
</dbReference>
<keyword evidence="1" id="KW-1133">Transmembrane helix</keyword>
<accession>A0A9D9D8T9</accession>
<comment type="caution">
    <text evidence="2">The sequence shown here is derived from an EMBL/GenBank/DDBJ whole genome shotgun (WGS) entry which is preliminary data.</text>
</comment>
<proteinExistence type="predicted"/>
<keyword evidence="1" id="KW-0472">Membrane</keyword>
<reference evidence="2" key="2">
    <citation type="journal article" date="2021" name="PeerJ">
        <title>Extensive microbial diversity within the chicken gut microbiome revealed by metagenomics and culture.</title>
        <authorList>
            <person name="Gilroy R."/>
            <person name="Ravi A."/>
            <person name="Getino M."/>
            <person name="Pursley I."/>
            <person name="Horton D.L."/>
            <person name="Alikhan N.F."/>
            <person name="Baker D."/>
            <person name="Gharbi K."/>
            <person name="Hall N."/>
            <person name="Watson M."/>
            <person name="Adriaenssens E.M."/>
            <person name="Foster-Nyarko E."/>
            <person name="Jarju S."/>
            <person name="Secka A."/>
            <person name="Antonio M."/>
            <person name="Oren A."/>
            <person name="Chaudhuri R.R."/>
            <person name="La Ragione R."/>
            <person name="Hildebrand F."/>
            <person name="Pallen M.J."/>
        </authorList>
    </citation>
    <scope>NUCLEOTIDE SEQUENCE</scope>
    <source>
        <strain evidence="2">1748</strain>
    </source>
</reference>
<feature type="transmembrane region" description="Helical" evidence="1">
    <location>
        <begin position="6"/>
        <end position="29"/>
    </location>
</feature>
<organism evidence="2 3">
    <name type="scientific">Candidatus Scatoplasma merdavium</name>
    <dbReference type="NCBI Taxonomy" id="2840932"/>
    <lineage>
        <taxon>Bacteria</taxon>
        <taxon>Bacillati</taxon>
        <taxon>Bacillota</taxon>
        <taxon>Bacilli</taxon>
        <taxon>Bacillales</taxon>
        <taxon>Candidatus Scatoplasma</taxon>
    </lineage>
</organism>